<organism evidence="4 5">
    <name type="scientific">Rhizophagus clarus</name>
    <dbReference type="NCBI Taxonomy" id="94130"/>
    <lineage>
        <taxon>Eukaryota</taxon>
        <taxon>Fungi</taxon>
        <taxon>Fungi incertae sedis</taxon>
        <taxon>Mucoromycota</taxon>
        <taxon>Glomeromycotina</taxon>
        <taxon>Glomeromycetes</taxon>
        <taxon>Glomerales</taxon>
        <taxon>Glomeraceae</taxon>
        <taxon>Rhizophagus</taxon>
    </lineage>
</organism>
<dbReference type="OrthoDB" id="514248at2759"/>
<feature type="region of interest" description="Disordered" evidence="3">
    <location>
        <begin position="24"/>
        <end position="53"/>
    </location>
</feature>
<dbReference type="CDD" id="cd02440">
    <property type="entry name" value="AdoMet_MTases"/>
    <property type="match status" value="1"/>
</dbReference>
<dbReference type="Gene3D" id="3.40.50.11350">
    <property type="match status" value="1"/>
</dbReference>
<dbReference type="Proteomes" id="UP000615446">
    <property type="component" value="Unassembled WGS sequence"/>
</dbReference>
<keyword evidence="2" id="KW-0808">Transferase</keyword>
<proteinExistence type="predicted"/>
<dbReference type="AlphaFoldDB" id="A0A8H3L3X2"/>
<gene>
    <name evidence="4" type="ORF">RCL2_000708000</name>
</gene>
<dbReference type="GO" id="GO:0005634">
    <property type="term" value="C:nucleus"/>
    <property type="evidence" value="ECO:0007669"/>
    <property type="project" value="TreeGrafter"/>
</dbReference>
<dbReference type="PANTHER" id="PTHR13393">
    <property type="entry name" value="SAM-DEPENDENT METHYLTRANSFERASE"/>
    <property type="match status" value="1"/>
</dbReference>
<dbReference type="GO" id="GO:0070475">
    <property type="term" value="P:rRNA base methylation"/>
    <property type="evidence" value="ECO:0007669"/>
    <property type="project" value="TreeGrafter"/>
</dbReference>
<dbReference type="Gene3D" id="3.40.50.150">
    <property type="entry name" value="Vaccinia Virus protein VP39"/>
    <property type="match status" value="1"/>
</dbReference>
<evidence type="ECO:0000256" key="2">
    <source>
        <dbReference type="ARBA" id="ARBA00022679"/>
    </source>
</evidence>
<feature type="compositionally biased region" description="Basic and acidic residues" evidence="3">
    <location>
        <begin position="24"/>
        <end position="38"/>
    </location>
</feature>
<dbReference type="SUPFAM" id="SSF53335">
    <property type="entry name" value="S-adenosyl-L-methionine-dependent methyltransferases"/>
    <property type="match status" value="1"/>
</dbReference>
<dbReference type="GO" id="GO:0008168">
    <property type="term" value="F:methyltransferase activity"/>
    <property type="evidence" value="ECO:0007669"/>
    <property type="project" value="UniProtKB-KW"/>
</dbReference>
<dbReference type="InterPro" id="IPR010286">
    <property type="entry name" value="METTL16/RlmF"/>
</dbReference>
<evidence type="ECO:0000313" key="4">
    <source>
        <dbReference type="EMBL" id="GES79781.1"/>
    </source>
</evidence>
<dbReference type="PANTHER" id="PTHR13393:SF0">
    <property type="entry name" value="RNA N6-ADENOSINE-METHYLTRANSFERASE METTL16"/>
    <property type="match status" value="1"/>
</dbReference>
<comment type="caution">
    <text evidence="4">The sequence shown here is derived from an EMBL/GenBank/DDBJ whole genome shotgun (WGS) entry which is preliminary data.</text>
</comment>
<evidence type="ECO:0000256" key="1">
    <source>
        <dbReference type="ARBA" id="ARBA00022603"/>
    </source>
</evidence>
<keyword evidence="1" id="KW-0489">Methyltransferase</keyword>
<dbReference type="Pfam" id="PF05971">
    <property type="entry name" value="Methyltransf_10"/>
    <property type="match status" value="1"/>
</dbReference>
<sequence>MPRKRYKDKISDFFDNSLNTKSASKEKGVLSKRSHSESTESDSSLTKMHPRNRYKDKSPDFSVLAFKYPSFYPFVHYSKEGKPFIDYKNPEAVRELTYCLLREDFNLFLDIPLDTLCPPVPSRLNYIHWIEDLVSSTESHEESGQHTVYGIDIGTGASCIYPLLGCTLNKNWVFLATDIDEKAVKYAKDNVQRNSLDDRITVHYNKMGKKILLDENMIKDTTLKFSFCMCNPPFYENQEEYEKGVENKLTTPHSVCTGSSNEMFTPGGEFQFIKDILEESLFLRTKIRWYTSKIGRLETVNKMVCELKKVGIDNYVITEFCQGFTRRWGIGWSFGTQRPTFSDLQPVSKKLRKSAPPKNEFCVILPINMIEVFKFLRHLFDELEVIGQWDEEVNTFYGSAQINTWSRAARRAKSKSESQKTPIKRKAGDEDLFEFSCNLEPLDVSTRVIVSWTNGKDRNIFESFYLHIKKRLEQEFINKPDKPTKISDNYIINPESSINDSYLFDKELNQKFCGSSKCKFLFPYSISEQETKAQKHINQYAQMAQKLDRILVLTNVGKSTIKSCLKYPFNYYYSIESLQKNFPELKLMTQEQFHGWIKSRNKKPSSQQIIIQENRNREFHDFVQDQSNMILKERDLCLNEFDFDNIKHYNLTIGGRYWRDVQSLKDLSNFIVDNLKPFDDIEILLMKQNFYYPLFPNYIPDIKYSSHIIKKAITISQQLQPYIAAQWRMETGNPLNMPKCAEKLVSHLEDLKKIYNIKNVYFATDYPLNYSLRQSFTFHEIKKYHGKAIDILRENIDFFSWLNFTPTDQFGNEMFINEFALSGIPGILDKIVCSRAKIFLVAPPECRRKMSSYTSMINSERKALMEDKVEGIENISLEW</sequence>
<name>A0A8H3L3X2_9GLOM</name>
<reference evidence="4" key="1">
    <citation type="submission" date="2019-10" db="EMBL/GenBank/DDBJ databases">
        <title>Conservation and host-specific expression of non-tandemly repeated heterogenous ribosome RNA gene in arbuscular mycorrhizal fungi.</title>
        <authorList>
            <person name="Maeda T."/>
            <person name="Kobayashi Y."/>
            <person name="Nakagawa T."/>
            <person name="Ezawa T."/>
            <person name="Yamaguchi K."/>
            <person name="Bino T."/>
            <person name="Nishimoto Y."/>
            <person name="Shigenobu S."/>
            <person name="Kawaguchi M."/>
        </authorList>
    </citation>
    <scope>NUCLEOTIDE SEQUENCE</scope>
    <source>
        <strain evidence="4">HR1</strain>
    </source>
</reference>
<protein>
    <submittedName>
        <fullName evidence="4">DUF890 domain protein</fullName>
    </submittedName>
</protein>
<accession>A0A8H3L3X2</accession>
<evidence type="ECO:0000256" key="3">
    <source>
        <dbReference type="SAM" id="MobiDB-lite"/>
    </source>
</evidence>
<dbReference type="EMBL" id="BLAL01000044">
    <property type="protein sequence ID" value="GES79781.1"/>
    <property type="molecule type" value="Genomic_DNA"/>
</dbReference>
<dbReference type="InterPro" id="IPR029063">
    <property type="entry name" value="SAM-dependent_MTases_sf"/>
</dbReference>
<evidence type="ECO:0000313" key="5">
    <source>
        <dbReference type="Proteomes" id="UP000615446"/>
    </source>
</evidence>